<keyword evidence="5" id="KW-1185">Reference proteome</keyword>
<dbReference type="PRINTS" id="PR00682">
    <property type="entry name" value="IPNSYNTHASE"/>
</dbReference>
<keyword evidence="1" id="KW-0479">Metal-binding</keyword>
<dbReference type="InterPro" id="IPR050231">
    <property type="entry name" value="Iron_ascorbate_oxido_reductase"/>
</dbReference>
<feature type="domain" description="Fe2OG dioxygenase" evidence="3">
    <location>
        <begin position="200"/>
        <end position="310"/>
    </location>
</feature>
<evidence type="ECO:0000259" key="3">
    <source>
        <dbReference type="PROSITE" id="PS51471"/>
    </source>
</evidence>
<dbReference type="RefSeq" id="XP_005775442.1">
    <property type="nucleotide sequence ID" value="XM_005775385.1"/>
</dbReference>
<name>A0A0D3JHM8_EMIH1</name>
<dbReference type="InterPro" id="IPR027443">
    <property type="entry name" value="IPNS-like_sf"/>
</dbReference>
<dbReference type="SUPFAM" id="SSF51197">
    <property type="entry name" value="Clavaminate synthase-like"/>
    <property type="match status" value="1"/>
</dbReference>
<dbReference type="STRING" id="2903.R1CJH6"/>
<dbReference type="InterPro" id="IPR005123">
    <property type="entry name" value="Oxoglu/Fe-dep_dioxygenase_dom"/>
</dbReference>
<dbReference type="PANTHER" id="PTHR47990">
    <property type="entry name" value="2-OXOGLUTARATE (2OG) AND FE(II)-DEPENDENT OXYGENASE SUPERFAMILY PROTEIN-RELATED"/>
    <property type="match status" value="1"/>
</dbReference>
<evidence type="ECO:0000313" key="5">
    <source>
        <dbReference type="Proteomes" id="UP000013827"/>
    </source>
</evidence>
<dbReference type="Proteomes" id="UP000013827">
    <property type="component" value="Unassembled WGS sequence"/>
</dbReference>
<protein>
    <recommendedName>
        <fullName evidence="3">Fe2OG dioxygenase domain-containing protein</fullName>
    </recommendedName>
</protein>
<feature type="compositionally biased region" description="Polar residues" evidence="2">
    <location>
        <begin position="1"/>
        <end position="13"/>
    </location>
</feature>
<dbReference type="InterPro" id="IPR026992">
    <property type="entry name" value="DIOX_N"/>
</dbReference>
<keyword evidence="1" id="KW-0560">Oxidoreductase</keyword>
<dbReference type="HOGENOM" id="CLU_010119_6_3_1"/>
<proteinExistence type="inferred from homology"/>
<comment type="similarity">
    <text evidence="1">Belongs to the iron/ascorbate-dependent oxidoreductase family.</text>
</comment>
<organism evidence="4 5">
    <name type="scientific">Emiliania huxleyi (strain CCMP1516)</name>
    <dbReference type="NCBI Taxonomy" id="280463"/>
    <lineage>
        <taxon>Eukaryota</taxon>
        <taxon>Haptista</taxon>
        <taxon>Haptophyta</taxon>
        <taxon>Prymnesiophyceae</taxon>
        <taxon>Isochrysidales</taxon>
        <taxon>Noelaerhabdaceae</taxon>
        <taxon>Emiliania</taxon>
    </lineage>
</organism>
<dbReference type="AlphaFoldDB" id="A0A0D3JHM8"/>
<dbReference type="Pfam" id="PF03171">
    <property type="entry name" value="2OG-FeII_Oxy"/>
    <property type="match status" value="1"/>
</dbReference>
<dbReference type="GO" id="GO:0016491">
    <property type="term" value="F:oxidoreductase activity"/>
    <property type="evidence" value="ECO:0007669"/>
    <property type="project" value="UniProtKB-KW"/>
</dbReference>
<reference evidence="4" key="2">
    <citation type="submission" date="2024-10" db="UniProtKB">
        <authorList>
            <consortium name="EnsemblProtists"/>
        </authorList>
    </citation>
    <scope>IDENTIFICATION</scope>
</reference>
<evidence type="ECO:0000256" key="1">
    <source>
        <dbReference type="RuleBase" id="RU003682"/>
    </source>
</evidence>
<dbReference type="KEGG" id="ehx:EMIHUDRAFT_61413"/>
<dbReference type="EnsemblProtists" id="EOD23013">
    <property type="protein sequence ID" value="EOD23013"/>
    <property type="gene ID" value="EMIHUDRAFT_61413"/>
</dbReference>
<keyword evidence="1" id="KW-0408">Iron</keyword>
<sequence length="399" mass="43124">MASSTPLDSSVTQGLVAERKRRGVGGSQAATEVPVLSLRRYFEGTADGKAAVARDWDEACRKVGFVTVVDHGVPRDVIDACWEETTSFFDRPLAEKAAVPTSSDYPYGYIGMGMENLQASLDETSRNPGDIKEMFNICFGTAEPDPDKPAPRWPAQSVGMRRAWQAYDAALARLSEALYAVMALALGLREDWFADKVNRHRNVIRAINYPELRTPPLPGQVRASVHTDYGSLTILRLGGRYAGGLQAMGASGEWVDVAPRGQDCFVINLGDLMARWTNDRWLSTPHRVVNPPQALAATARRQSIAYFCNVNMDARVECIPTCEGGRAKYAPIAAGEWLMRKHAQTVAGQLCYAVEEGGGEGGGADAPCGEAARGVAEDDAGCSVSLCPESPQRPLRDGV</sequence>
<dbReference type="Gene3D" id="2.60.120.330">
    <property type="entry name" value="B-lactam Antibiotic, Isopenicillin N Synthase, Chain"/>
    <property type="match status" value="1"/>
</dbReference>
<accession>A0A0D3JHM8</accession>
<dbReference type="GeneID" id="17268560"/>
<feature type="region of interest" description="Disordered" evidence="2">
    <location>
        <begin position="1"/>
        <end position="23"/>
    </location>
</feature>
<reference evidence="5" key="1">
    <citation type="journal article" date="2013" name="Nature">
        <title>Pan genome of the phytoplankton Emiliania underpins its global distribution.</title>
        <authorList>
            <person name="Read B.A."/>
            <person name="Kegel J."/>
            <person name="Klute M.J."/>
            <person name="Kuo A."/>
            <person name="Lefebvre S.C."/>
            <person name="Maumus F."/>
            <person name="Mayer C."/>
            <person name="Miller J."/>
            <person name="Monier A."/>
            <person name="Salamov A."/>
            <person name="Young J."/>
            <person name="Aguilar M."/>
            <person name="Claverie J.M."/>
            <person name="Frickenhaus S."/>
            <person name="Gonzalez K."/>
            <person name="Herman E.K."/>
            <person name="Lin Y.C."/>
            <person name="Napier J."/>
            <person name="Ogata H."/>
            <person name="Sarno A.F."/>
            <person name="Shmutz J."/>
            <person name="Schroeder D."/>
            <person name="de Vargas C."/>
            <person name="Verret F."/>
            <person name="von Dassow P."/>
            <person name="Valentin K."/>
            <person name="Van de Peer Y."/>
            <person name="Wheeler G."/>
            <person name="Dacks J.B."/>
            <person name="Delwiche C.F."/>
            <person name="Dyhrman S.T."/>
            <person name="Glockner G."/>
            <person name="John U."/>
            <person name="Richards T."/>
            <person name="Worden A.Z."/>
            <person name="Zhang X."/>
            <person name="Grigoriev I.V."/>
            <person name="Allen A.E."/>
            <person name="Bidle K."/>
            <person name="Borodovsky M."/>
            <person name="Bowler C."/>
            <person name="Brownlee C."/>
            <person name="Cock J.M."/>
            <person name="Elias M."/>
            <person name="Gladyshev V.N."/>
            <person name="Groth M."/>
            <person name="Guda C."/>
            <person name="Hadaegh A."/>
            <person name="Iglesias-Rodriguez M.D."/>
            <person name="Jenkins J."/>
            <person name="Jones B.M."/>
            <person name="Lawson T."/>
            <person name="Leese F."/>
            <person name="Lindquist E."/>
            <person name="Lobanov A."/>
            <person name="Lomsadze A."/>
            <person name="Malik S.B."/>
            <person name="Marsh M.E."/>
            <person name="Mackinder L."/>
            <person name="Mock T."/>
            <person name="Mueller-Roeber B."/>
            <person name="Pagarete A."/>
            <person name="Parker M."/>
            <person name="Probert I."/>
            <person name="Quesneville H."/>
            <person name="Raines C."/>
            <person name="Rensing S.A."/>
            <person name="Riano-Pachon D.M."/>
            <person name="Richier S."/>
            <person name="Rokitta S."/>
            <person name="Shiraiwa Y."/>
            <person name="Soanes D.M."/>
            <person name="van der Giezen M."/>
            <person name="Wahlund T.M."/>
            <person name="Williams B."/>
            <person name="Wilson W."/>
            <person name="Wolfe G."/>
            <person name="Wurch L.L."/>
        </authorList>
    </citation>
    <scope>NUCLEOTIDE SEQUENCE</scope>
</reference>
<evidence type="ECO:0000313" key="4">
    <source>
        <dbReference type="EnsemblProtists" id="EOD23013"/>
    </source>
</evidence>
<dbReference type="eggNOG" id="KOG0143">
    <property type="taxonomic scope" value="Eukaryota"/>
</dbReference>
<dbReference type="PROSITE" id="PS51471">
    <property type="entry name" value="FE2OG_OXY"/>
    <property type="match status" value="1"/>
</dbReference>
<dbReference type="OMA" id="AKYEVVT"/>
<dbReference type="Pfam" id="PF14226">
    <property type="entry name" value="DIOX_N"/>
    <property type="match status" value="1"/>
</dbReference>
<dbReference type="GO" id="GO:0046872">
    <property type="term" value="F:metal ion binding"/>
    <property type="evidence" value="ECO:0007669"/>
    <property type="project" value="UniProtKB-KW"/>
</dbReference>
<evidence type="ECO:0000256" key="2">
    <source>
        <dbReference type="SAM" id="MobiDB-lite"/>
    </source>
</evidence>
<dbReference type="PaxDb" id="2903-EOD23013"/>
<dbReference type="InterPro" id="IPR044861">
    <property type="entry name" value="IPNS-like_FE2OG_OXY"/>
</dbReference>